<dbReference type="AlphaFoldDB" id="A0A1I2CXU7"/>
<organism evidence="7 8">
    <name type="scientific">Alteribacillus iranensis</name>
    <dbReference type="NCBI Taxonomy" id="930128"/>
    <lineage>
        <taxon>Bacteria</taxon>
        <taxon>Bacillati</taxon>
        <taxon>Bacillota</taxon>
        <taxon>Bacilli</taxon>
        <taxon>Bacillales</taxon>
        <taxon>Bacillaceae</taxon>
        <taxon>Alteribacillus</taxon>
    </lineage>
</organism>
<dbReference type="Proteomes" id="UP000199516">
    <property type="component" value="Unassembled WGS sequence"/>
</dbReference>
<comment type="similarity">
    <text evidence="1">Belongs to the LytR/CpsA/Psr (LCP) family.</text>
</comment>
<evidence type="ECO:0000313" key="7">
    <source>
        <dbReference type="EMBL" id="SFE73106.1"/>
    </source>
</evidence>
<keyword evidence="3" id="KW-0735">Signal-anchor</keyword>
<name>A0A1I2CXU7_9BACI</name>
<evidence type="ECO:0000256" key="3">
    <source>
        <dbReference type="ARBA" id="ARBA00022968"/>
    </source>
</evidence>
<evidence type="ECO:0000256" key="2">
    <source>
        <dbReference type="ARBA" id="ARBA00022692"/>
    </source>
</evidence>
<evidence type="ECO:0000256" key="5">
    <source>
        <dbReference type="SAM" id="MobiDB-lite"/>
    </source>
</evidence>
<evidence type="ECO:0000313" key="8">
    <source>
        <dbReference type="Proteomes" id="UP000199516"/>
    </source>
</evidence>
<keyword evidence="2" id="KW-0812">Transmembrane</keyword>
<keyword evidence="4" id="KW-0472">Membrane</keyword>
<feature type="region of interest" description="Disordered" evidence="5">
    <location>
        <begin position="42"/>
        <end position="78"/>
    </location>
</feature>
<gene>
    <name evidence="7" type="ORF">SAMN05192532_103273</name>
</gene>
<reference evidence="7 8" key="1">
    <citation type="submission" date="2016-10" db="EMBL/GenBank/DDBJ databases">
        <authorList>
            <person name="de Groot N.N."/>
        </authorList>
    </citation>
    <scope>NUCLEOTIDE SEQUENCE [LARGE SCALE GENOMIC DNA]</scope>
    <source>
        <strain evidence="7 8">DSM 23995</strain>
    </source>
</reference>
<evidence type="ECO:0000256" key="1">
    <source>
        <dbReference type="ARBA" id="ARBA00006068"/>
    </source>
</evidence>
<accession>A0A1I2CXU7</accession>
<feature type="domain" description="Cell envelope-related transcriptional attenuator" evidence="6">
    <location>
        <begin position="95"/>
        <end position="243"/>
    </location>
</feature>
<sequence length="348" mass="39192">MRTDRRKRSRRKKRILGTFLFILMTAGAVIVYSQTNLFGGEDSTDPAQNIKESGPPAVEGSPAEVDDEQQTEETPEESLNFLLVGVDDKESGAARTDTIMLANLKPTSGEVKLASIMRDTYVEIPGHQNNKINASFSFGGIDLLKETVEDNFNIPIDYYATVNFDGFVEVVDTLAPKGLEIEIEDRMYYSDHSGDVYIDFQPGNHNLDGEETLNYVRYRSDHENDFGRVRRQQEILRTLKDKLFSASSVVKVPQLIGAIRPNLDTDVSTSKMIGLGKDIMLHPVDHIDTMRIPTEDAYTDQRYSHAGAVLEPDLEKNRQILHEFFELEMEHDSIVSSSIQQNNLNTSP</sequence>
<dbReference type="GO" id="GO:0071555">
    <property type="term" value="P:cell wall organization"/>
    <property type="evidence" value="ECO:0007669"/>
    <property type="project" value="UniProtKB-KW"/>
</dbReference>
<keyword evidence="8" id="KW-1185">Reference proteome</keyword>
<keyword evidence="4" id="KW-1133">Transmembrane helix</keyword>
<dbReference type="InterPro" id="IPR050922">
    <property type="entry name" value="LytR/CpsA/Psr_CW_biosynth"/>
</dbReference>
<dbReference type="PANTHER" id="PTHR33392:SF6">
    <property type="entry name" value="POLYISOPRENYL-TEICHOIC ACID--PEPTIDOGLYCAN TEICHOIC ACID TRANSFERASE TAGU"/>
    <property type="match status" value="1"/>
</dbReference>
<protein>
    <submittedName>
        <fullName evidence="7">Cell envelope-related function transcriptional attenuator common domain-containing protein</fullName>
    </submittedName>
</protein>
<evidence type="ECO:0000259" key="6">
    <source>
        <dbReference type="Pfam" id="PF03816"/>
    </source>
</evidence>
<dbReference type="RefSeq" id="WP_245757859.1">
    <property type="nucleotide sequence ID" value="NZ_FONT01000003.1"/>
</dbReference>
<dbReference type="InterPro" id="IPR004474">
    <property type="entry name" value="LytR_CpsA_psr"/>
</dbReference>
<feature type="compositionally biased region" description="Acidic residues" evidence="5">
    <location>
        <begin position="64"/>
        <end position="76"/>
    </location>
</feature>
<proteinExistence type="inferred from homology"/>
<dbReference type="NCBIfam" id="TIGR00350">
    <property type="entry name" value="lytR_cpsA_psr"/>
    <property type="match status" value="1"/>
</dbReference>
<dbReference type="EMBL" id="FONT01000003">
    <property type="protein sequence ID" value="SFE73106.1"/>
    <property type="molecule type" value="Genomic_DNA"/>
</dbReference>
<dbReference type="Pfam" id="PF03816">
    <property type="entry name" value="LytR_cpsA_psr"/>
    <property type="match status" value="1"/>
</dbReference>
<dbReference type="PANTHER" id="PTHR33392">
    <property type="entry name" value="POLYISOPRENYL-TEICHOIC ACID--PEPTIDOGLYCAN TEICHOIC ACID TRANSFERASE TAGU"/>
    <property type="match status" value="1"/>
</dbReference>
<evidence type="ECO:0000256" key="4">
    <source>
        <dbReference type="ARBA" id="ARBA00022989"/>
    </source>
</evidence>
<dbReference type="Gene3D" id="3.40.630.190">
    <property type="entry name" value="LCP protein"/>
    <property type="match status" value="1"/>
</dbReference>
<dbReference type="STRING" id="930128.SAMN05192532_103273"/>